<feature type="domain" description="GIY-YIG" evidence="2">
    <location>
        <begin position="2"/>
        <end position="78"/>
    </location>
</feature>
<comment type="caution">
    <text evidence="3">The sequence shown here is derived from an EMBL/GenBank/DDBJ whole genome shotgun (WGS) entry which is preliminary data.</text>
</comment>
<dbReference type="PANTHER" id="PTHR34477">
    <property type="entry name" value="UPF0213 PROTEIN YHBQ"/>
    <property type="match status" value="1"/>
</dbReference>
<keyword evidence="4" id="KW-1185">Reference proteome</keyword>
<evidence type="ECO:0000313" key="3">
    <source>
        <dbReference type="EMBL" id="MDN3723012.1"/>
    </source>
</evidence>
<reference evidence="3 4" key="1">
    <citation type="submission" date="2023-06" db="EMBL/GenBank/DDBJ databases">
        <authorList>
            <person name="Ye Y.-Q."/>
            <person name="Du Z.-J."/>
        </authorList>
    </citation>
    <scope>NUCLEOTIDE SEQUENCE [LARGE SCALE GENOMIC DNA]</scope>
    <source>
        <strain evidence="3 4">SDUM287046</strain>
    </source>
</reference>
<dbReference type="Proteomes" id="UP001244787">
    <property type="component" value="Unassembled WGS sequence"/>
</dbReference>
<dbReference type="PROSITE" id="PS50164">
    <property type="entry name" value="GIY_YIG"/>
    <property type="match status" value="1"/>
</dbReference>
<dbReference type="Gene3D" id="3.40.1440.10">
    <property type="entry name" value="GIY-YIG endonuclease"/>
    <property type="match status" value="1"/>
</dbReference>
<dbReference type="RefSeq" id="WP_290253093.1">
    <property type="nucleotide sequence ID" value="NZ_JAUGQQ010000001.1"/>
</dbReference>
<evidence type="ECO:0000313" key="4">
    <source>
        <dbReference type="Proteomes" id="UP001244787"/>
    </source>
</evidence>
<evidence type="ECO:0000256" key="1">
    <source>
        <dbReference type="ARBA" id="ARBA00007435"/>
    </source>
</evidence>
<proteinExistence type="inferred from homology"/>
<gene>
    <name evidence="3" type="ORF">QRD02_01340</name>
</gene>
<dbReference type="InterPro" id="IPR035901">
    <property type="entry name" value="GIY-YIG_endonuc_sf"/>
</dbReference>
<dbReference type="CDD" id="cd10456">
    <property type="entry name" value="GIY-YIG_UPF0213"/>
    <property type="match status" value="1"/>
</dbReference>
<sequence>MKFYFTYILQCSDNSYYTGMTNDLERRLEQHNEGKKRDCYTFNRRPVELKWYIQCTNPTEAIKIEKQIKGWSRRKKTSLIQENWQDLIKFSKNYTEYGHPDSRESSTGSD</sequence>
<dbReference type="SUPFAM" id="SSF82771">
    <property type="entry name" value="GIY-YIG endonuclease"/>
    <property type="match status" value="1"/>
</dbReference>
<name>A0ABT8DE94_9FLAO</name>
<accession>A0ABT8DE94</accession>
<comment type="similarity">
    <text evidence="1">Belongs to the UPF0213 family.</text>
</comment>
<dbReference type="Pfam" id="PF01541">
    <property type="entry name" value="GIY-YIG"/>
    <property type="match status" value="1"/>
</dbReference>
<dbReference type="EMBL" id="JAUGQQ010000001">
    <property type="protein sequence ID" value="MDN3723012.1"/>
    <property type="molecule type" value="Genomic_DNA"/>
</dbReference>
<evidence type="ECO:0000259" key="2">
    <source>
        <dbReference type="PROSITE" id="PS50164"/>
    </source>
</evidence>
<dbReference type="InterPro" id="IPR000305">
    <property type="entry name" value="GIY-YIG_endonuc"/>
</dbReference>
<organism evidence="3 4">
    <name type="scientific">Aequorivita aurantiaca</name>
    <dbReference type="NCBI Taxonomy" id="3053356"/>
    <lineage>
        <taxon>Bacteria</taxon>
        <taxon>Pseudomonadati</taxon>
        <taxon>Bacteroidota</taxon>
        <taxon>Flavobacteriia</taxon>
        <taxon>Flavobacteriales</taxon>
        <taxon>Flavobacteriaceae</taxon>
        <taxon>Aequorivita</taxon>
    </lineage>
</organism>
<dbReference type="InterPro" id="IPR050190">
    <property type="entry name" value="UPF0213_domain"/>
</dbReference>
<dbReference type="SMART" id="SM00465">
    <property type="entry name" value="GIYc"/>
    <property type="match status" value="1"/>
</dbReference>
<dbReference type="PANTHER" id="PTHR34477:SF1">
    <property type="entry name" value="UPF0213 PROTEIN YHBQ"/>
    <property type="match status" value="1"/>
</dbReference>
<protein>
    <submittedName>
        <fullName evidence="3">GIY-YIG nuclease family protein</fullName>
    </submittedName>
</protein>